<dbReference type="STRING" id="160660.BJI67_01350"/>
<proteinExistence type="predicted"/>
<accession>A0A1A6C456</accession>
<keyword evidence="1" id="KW-1133">Transmembrane helix</keyword>
<evidence type="ECO:0000313" key="3">
    <source>
        <dbReference type="Proteomes" id="UP000029273"/>
    </source>
</evidence>
<dbReference type="Gene3D" id="2.60.40.420">
    <property type="entry name" value="Cupredoxins - blue copper proteins"/>
    <property type="match status" value="1"/>
</dbReference>
<dbReference type="InterPro" id="IPR008972">
    <property type="entry name" value="Cupredoxin"/>
</dbReference>
<keyword evidence="3" id="KW-1185">Reference proteome</keyword>
<dbReference type="OrthoDB" id="5792276at2"/>
<organism evidence="2 3">
    <name type="scientific">Acidihalobacter prosperus</name>
    <dbReference type="NCBI Taxonomy" id="160660"/>
    <lineage>
        <taxon>Bacteria</taxon>
        <taxon>Pseudomonadati</taxon>
        <taxon>Pseudomonadota</taxon>
        <taxon>Gammaproteobacteria</taxon>
        <taxon>Chromatiales</taxon>
        <taxon>Ectothiorhodospiraceae</taxon>
        <taxon>Acidihalobacter</taxon>
    </lineage>
</organism>
<reference evidence="2 3" key="1">
    <citation type="journal article" date="2014" name="Genome Announc.">
        <title>Draft Genome Sequence of the Iron-Oxidizing, Acidophilic, and Halotolerant 'Thiobacillus prosperus' Type Strain DSM 5130.</title>
        <authorList>
            <person name="Ossandon F.J."/>
            <person name="Cardenas J.P."/>
            <person name="Corbett M."/>
            <person name="Quatrini R."/>
            <person name="Holmes D.S."/>
            <person name="Watkin E."/>
        </authorList>
    </citation>
    <scope>NUCLEOTIDE SEQUENCE [LARGE SCALE GENOMIC DNA]</scope>
    <source>
        <strain evidence="2 3">DSM 5130</strain>
    </source>
</reference>
<dbReference type="AlphaFoldDB" id="A0A1A6C456"/>
<evidence type="ECO:0000313" key="2">
    <source>
        <dbReference type="EMBL" id="OBS09346.1"/>
    </source>
</evidence>
<keyword evidence="1" id="KW-0472">Membrane</keyword>
<dbReference type="SUPFAM" id="SSF49503">
    <property type="entry name" value="Cupredoxins"/>
    <property type="match status" value="1"/>
</dbReference>
<comment type="caution">
    <text evidence="2">The sequence shown here is derived from an EMBL/GenBank/DDBJ whole genome shotgun (WGS) entry which is preliminary data.</text>
</comment>
<sequence>MSDTASPARPGAGPWPMITLIVIVLAAIAVGWTYFALAGRQPQLPGQPFWTGRKSADWDGNIRFEQTGFSQMNVQLVLGSTLHFTNPTHQPLDLDIVTWQGQKAATLKIPAGGSADWKPAQDGIYEYYDAQTTQFGTFHVPGSGSAKVQQVVAAKGAPHFPAPAYGVVAVTDAAGGGVPLSAKPEMTVPGGTMTYVPFVLVVKAGQTIHLTDNDGMDHSFYPGNYPVMFDDHGQIRFYHDAFRGFTMHKNGGKAEFTFYRPGLHHILCTIHSYPWRHTYRSHHFYGGYPYVMDALVLVEPAA</sequence>
<keyword evidence="1" id="KW-0812">Transmembrane</keyword>
<evidence type="ECO:0000256" key="1">
    <source>
        <dbReference type="SAM" id="Phobius"/>
    </source>
</evidence>
<protein>
    <submittedName>
        <fullName evidence="2">Uncharacterized protein</fullName>
    </submittedName>
</protein>
<dbReference type="Proteomes" id="UP000029273">
    <property type="component" value="Unassembled WGS sequence"/>
</dbReference>
<dbReference type="RefSeq" id="WP_038090374.1">
    <property type="nucleotide sequence ID" value="NZ_JQSG02000003.1"/>
</dbReference>
<gene>
    <name evidence="2" type="ORF">Thpro_021674</name>
</gene>
<name>A0A1A6C456_9GAMM</name>
<feature type="transmembrane region" description="Helical" evidence="1">
    <location>
        <begin position="15"/>
        <end position="37"/>
    </location>
</feature>
<dbReference type="EMBL" id="JQSG02000003">
    <property type="protein sequence ID" value="OBS09346.1"/>
    <property type="molecule type" value="Genomic_DNA"/>
</dbReference>